<feature type="transmembrane region" description="Helical" evidence="1">
    <location>
        <begin position="6"/>
        <end position="28"/>
    </location>
</feature>
<dbReference type="RefSeq" id="WP_065738263.1">
    <property type="nucleotide sequence ID" value="NZ_CAMLAP010000007.1"/>
</dbReference>
<keyword evidence="1" id="KW-0472">Membrane</keyword>
<evidence type="ECO:0000313" key="2">
    <source>
        <dbReference type="EMBL" id="TSJ98773.1"/>
    </source>
</evidence>
<evidence type="ECO:0000313" key="3">
    <source>
        <dbReference type="Proteomes" id="UP000319483"/>
    </source>
</evidence>
<dbReference type="Proteomes" id="UP000319483">
    <property type="component" value="Unassembled WGS sequence"/>
</dbReference>
<keyword evidence="1" id="KW-1133">Transmembrane helix</keyword>
<feature type="transmembrane region" description="Helical" evidence="1">
    <location>
        <begin position="63"/>
        <end position="79"/>
    </location>
</feature>
<gene>
    <name evidence="2" type="ORF">FPQ15_07915</name>
</gene>
<dbReference type="EMBL" id="VMHM01000009">
    <property type="protein sequence ID" value="TSJ98773.1"/>
    <property type="molecule type" value="Genomic_DNA"/>
</dbReference>
<sequence>MSDIIQTIMALIVVAAIFIGLATFVGLMNKLYCQRIIKLVESGEMSDEELTKNYNMSKKNQDNTMWAFFIFGIFYQYGLKLQHKVFDTYKEAMIKRNLPL</sequence>
<organism evidence="2 3">
    <name type="scientific">Gilliamella apicola</name>
    <dbReference type="NCBI Taxonomy" id="1196095"/>
    <lineage>
        <taxon>Bacteria</taxon>
        <taxon>Pseudomonadati</taxon>
        <taxon>Pseudomonadota</taxon>
        <taxon>Gammaproteobacteria</taxon>
        <taxon>Orbales</taxon>
        <taxon>Orbaceae</taxon>
        <taxon>Gilliamella</taxon>
    </lineage>
</organism>
<proteinExistence type="predicted"/>
<comment type="caution">
    <text evidence="2">The sequence shown here is derived from an EMBL/GenBank/DDBJ whole genome shotgun (WGS) entry which is preliminary data.</text>
</comment>
<keyword evidence="1" id="KW-0812">Transmembrane</keyword>
<reference evidence="2 3" key="1">
    <citation type="submission" date="2019-07" db="EMBL/GenBank/DDBJ databases">
        <title>Gilliamella genomes.</title>
        <authorList>
            <person name="Zheng H."/>
        </authorList>
    </citation>
    <scope>NUCLEOTIDE SEQUENCE [LARGE SCALE GENOMIC DNA]</scope>
    <source>
        <strain evidence="2 3">W8127</strain>
    </source>
</reference>
<evidence type="ECO:0000256" key="1">
    <source>
        <dbReference type="SAM" id="Phobius"/>
    </source>
</evidence>
<name>A0A1B9JK89_9GAMM</name>
<dbReference type="AlphaFoldDB" id="A0A1B9JK89"/>
<dbReference type="OrthoDB" id="7066496at2"/>
<accession>A0A1B9JK89</accession>
<protein>
    <submittedName>
        <fullName evidence="2">Uncharacterized protein</fullName>
    </submittedName>
</protein>